<organism evidence="2 3">
    <name type="scientific">Yersinia thracica</name>
    <dbReference type="NCBI Taxonomy" id="2890319"/>
    <lineage>
        <taxon>Bacteria</taxon>
        <taxon>Pseudomonadati</taxon>
        <taxon>Pseudomonadota</taxon>
        <taxon>Gammaproteobacteria</taxon>
        <taxon>Enterobacterales</taxon>
        <taxon>Yersiniaceae</taxon>
        <taxon>Yersinia</taxon>
    </lineage>
</organism>
<sequence>MEEYVIPMILVAASVVSLSFVAVYFFDLLG</sequence>
<dbReference type="EMBL" id="CQAW01000001">
    <property type="protein sequence ID" value="CNH07481.1"/>
    <property type="molecule type" value="Genomic_DNA"/>
</dbReference>
<proteinExistence type="predicted"/>
<dbReference type="AlphaFoldDB" id="A0A0T9NGS5"/>
<dbReference type="Proteomes" id="UP000041882">
    <property type="component" value="Unassembled WGS sequence"/>
</dbReference>
<gene>
    <name evidence="2" type="ORF">ERS008472_00490</name>
</gene>
<reference evidence="3" key="1">
    <citation type="submission" date="2015-03" db="EMBL/GenBank/DDBJ databases">
        <authorList>
            <consortium name="Pathogen Informatics"/>
            <person name="Murphy D."/>
        </authorList>
    </citation>
    <scope>NUCLEOTIDE SEQUENCE [LARGE SCALE GENOMIC DNA]</scope>
    <source>
        <strain evidence="3">IP6945</strain>
    </source>
</reference>
<evidence type="ECO:0000256" key="1">
    <source>
        <dbReference type="SAM" id="Phobius"/>
    </source>
</evidence>
<accession>A0A0T9NGS5</accession>
<keyword evidence="1" id="KW-0812">Transmembrane</keyword>
<evidence type="ECO:0000313" key="3">
    <source>
        <dbReference type="Proteomes" id="UP000041882"/>
    </source>
</evidence>
<keyword evidence="1" id="KW-0472">Membrane</keyword>
<evidence type="ECO:0000313" key="2">
    <source>
        <dbReference type="EMBL" id="CNH07481.1"/>
    </source>
</evidence>
<protein>
    <submittedName>
        <fullName evidence="2">Uncharacterized protein</fullName>
    </submittedName>
</protein>
<keyword evidence="3" id="KW-1185">Reference proteome</keyword>
<name>A0A0T9NGS5_9GAMM</name>
<keyword evidence="1" id="KW-1133">Transmembrane helix</keyword>
<feature type="transmembrane region" description="Helical" evidence="1">
    <location>
        <begin position="6"/>
        <end position="26"/>
    </location>
</feature>